<dbReference type="InterPro" id="IPR036390">
    <property type="entry name" value="WH_DNA-bd_sf"/>
</dbReference>
<evidence type="ECO:0000259" key="6">
    <source>
        <dbReference type="Pfam" id="PF08100"/>
    </source>
</evidence>
<evidence type="ECO:0000313" key="8">
    <source>
        <dbReference type="Proteomes" id="UP000176998"/>
    </source>
</evidence>
<dbReference type="GeneID" id="34557884"/>
<reference evidence="7 8" key="1">
    <citation type="submission" date="2016-09" db="EMBL/GenBank/DDBJ databases">
        <authorList>
            <person name="Capua I."/>
            <person name="De Benedictis P."/>
            <person name="Joannis T."/>
            <person name="Lombin L.H."/>
            <person name="Cattoli G."/>
        </authorList>
    </citation>
    <scope>NUCLEOTIDE SEQUENCE [LARGE SCALE GENOMIC DNA]</scope>
    <source>
        <strain evidence="7 8">IMI 309357</strain>
    </source>
</reference>
<dbReference type="Pfam" id="PF08100">
    <property type="entry name" value="Dimerisation"/>
    <property type="match status" value="1"/>
</dbReference>
<dbReference type="EMBL" id="MJBS01000031">
    <property type="protein sequence ID" value="OHF00081.1"/>
    <property type="molecule type" value="Genomic_DNA"/>
</dbReference>
<keyword evidence="3" id="KW-0949">S-adenosyl-L-methionine</keyword>
<feature type="compositionally biased region" description="Polar residues" evidence="4">
    <location>
        <begin position="40"/>
        <end position="54"/>
    </location>
</feature>
<name>A0A1G4BFC7_9PEZI</name>
<gene>
    <name evidence="7" type="ORF">CORC01_04727</name>
</gene>
<dbReference type="Proteomes" id="UP000176998">
    <property type="component" value="Unassembled WGS sequence"/>
</dbReference>
<evidence type="ECO:0000256" key="1">
    <source>
        <dbReference type="ARBA" id="ARBA00022603"/>
    </source>
</evidence>
<dbReference type="RefSeq" id="XP_022477225.1">
    <property type="nucleotide sequence ID" value="XM_022616374.1"/>
</dbReference>
<keyword evidence="2 7" id="KW-0808">Transferase</keyword>
<proteinExistence type="predicted"/>
<evidence type="ECO:0000256" key="3">
    <source>
        <dbReference type="ARBA" id="ARBA00022691"/>
    </source>
</evidence>
<dbReference type="PANTHER" id="PTHR43712">
    <property type="entry name" value="PUTATIVE (AFU_ORTHOLOGUE AFUA_4G14580)-RELATED"/>
    <property type="match status" value="1"/>
</dbReference>
<accession>A0A1G4BFC7</accession>
<dbReference type="SUPFAM" id="SSF46785">
    <property type="entry name" value="Winged helix' DNA-binding domain"/>
    <property type="match status" value="1"/>
</dbReference>
<protein>
    <submittedName>
        <fullName evidence="7">O-methyltransferase</fullName>
    </submittedName>
</protein>
<feature type="domain" description="O-methyltransferase dimerisation" evidence="6">
    <location>
        <begin position="101"/>
        <end position="170"/>
    </location>
</feature>
<comment type="caution">
    <text evidence="7">The sequence shown here is derived from an EMBL/GenBank/DDBJ whole genome shotgun (WGS) entry which is preliminary data.</text>
</comment>
<evidence type="ECO:0000259" key="5">
    <source>
        <dbReference type="Pfam" id="PF00891"/>
    </source>
</evidence>
<keyword evidence="1 7" id="KW-0489">Methyltransferase</keyword>
<keyword evidence="8" id="KW-1185">Reference proteome</keyword>
<evidence type="ECO:0000256" key="2">
    <source>
        <dbReference type="ARBA" id="ARBA00022679"/>
    </source>
</evidence>
<sequence length="449" mass="49882">MALMASKKSESLPIQPPRVDLEALGAECHELATKLKDHLSSNGHPQPSFDSNGPTGFPSMDSETEAARQQLREAAKTLLELVSEPDDVLTEDLYNKVHDLNAFAYVSRFQVAESIPLQGAVSYADLASKTGTEVTQLKRALRHLMALHVFVEPEPGRVAHTASSKRLVESRGVRLYNEFVSRDTFKLAAFQLDAIEKWGHGGTQPDQAAHNIVFGTDKPLFAYFAENPAKMSDFSELMEFMSKSRFQTADHLINGFDWASLGPAKMVDMGGNVGHCSAQIVVANPEMTSVVQDLPEVVARARSPKNSAVPAELRESGRVTFMEHDLFAPQPVDADVYFMRMILHDWSDDKCVTILRHVVAALARRPGARLLIMDTVLPQPGEWPTVTERPMRSMDLQMALMTNAKERDFGEFEALFRRADPRLSIRNVVKPLGSLMSLLEVFLSPEESH</sequence>
<dbReference type="PROSITE" id="PS51683">
    <property type="entry name" value="SAM_OMT_II"/>
    <property type="match status" value="1"/>
</dbReference>
<dbReference type="OrthoDB" id="1606438at2759"/>
<dbReference type="InterPro" id="IPR036388">
    <property type="entry name" value="WH-like_DNA-bd_sf"/>
</dbReference>
<dbReference type="InterPro" id="IPR016461">
    <property type="entry name" value="COMT-like"/>
</dbReference>
<dbReference type="InterPro" id="IPR001077">
    <property type="entry name" value="COMT_C"/>
</dbReference>
<dbReference type="GO" id="GO:0008171">
    <property type="term" value="F:O-methyltransferase activity"/>
    <property type="evidence" value="ECO:0007669"/>
    <property type="project" value="InterPro"/>
</dbReference>
<feature type="domain" description="O-methyltransferase C-terminal" evidence="5">
    <location>
        <begin position="207"/>
        <end position="419"/>
    </location>
</feature>
<dbReference type="Gene3D" id="3.40.50.150">
    <property type="entry name" value="Vaccinia Virus protein VP39"/>
    <property type="match status" value="1"/>
</dbReference>
<dbReference type="Gene3D" id="1.10.10.10">
    <property type="entry name" value="Winged helix-like DNA-binding domain superfamily/Winged helix DNA-binding domain"/>
    <property type="match status" value="1"/>
</dbReference>
<dbReference type="SUPFAM" id="SSF53335">
    <property type="entry name" value="S-adenosyl-L-methionine-dependent methyltransferases"/>
    <property type="match status" value="1"/>
</dbReference>
<dbReference type="AlphaFoldDB" id="A0A1G4BFC7"/>
<evidence type="ECO:0000313" key="7">
    <source>
        <dbReference type="EMBL" id="OHF00081.1"/>
    </source>
</evidence>
<dbReference type="InterPro" id="IPR012967">
    <property type="entry name" value="COMT_dimerisation"/>
</dbReference>
<dbReference type="Pfam" id="PF00891">
    <property type="entry name" value="Methyltransf_2"/>
    <property type="match status" value="1"/>
</dbReference>
<dbReference type="GO" id="GO:0032259">
    <property type="term" value="P:methylation"/>
    <property type="evidence" value="ECO:0007669"/>
    <property type="project" value="UniProtKB-KW"/>
</dbReference>
<dbReference type="InterPro" id="IPR029063">
    <property type="entry name" value="SAM-dependent_MTases_sf"/>
</dbReference>
<feature type="region of interest" description="Disordered" evidence="4">
    <location>
        <begin position="35"/>
        <end position="69"/>
    </location>
</feature>
<dbReference type="PANTHER" id="PTHR43712:SF5">
    <property type="entry name" value="O-METHYLTRANSFERASE ASQN-RELATED"/>
    <property type="match status" value="1"/>
</dbReference>
<organism evidence="7 8">
    <name type="scientific">Colletotrichum orchidophilum</name>
    <dbReference type="NCBI Taxonomy" id="1209926"/>
    <lineage>
        <taxon>Eukaryota</taxon>
        <taxon>Fungi</taxon>
        <taxon>Dikarya</taxon>
        <taxon>Ascomycota</taxon>
        <taxon>Pezizomycotina</taxon>
        <taxon>Sordariomycetes</taxon>
        <taxon>Hypocreomycetidae</taxon>
        <taxon>Glomerellales</taxon>
        <taxon>Glomerellaceae</taxon>
        <taxon>Colletotrichum</taxon>
    </lineage>
</organism>
<evidence type="ECO:0000256" key="4">
    <source>
        <dbReference type="SAM" id="MobiDB-lite"/>
    </source>
</evidence>